<dbReference type="Proteomes" id="UP001448207">
    <property type="component" value="Unassembled WGS sequence"/>
</dbReference>
<keyword evidence="1" id="KW-1133">Transmembrane helix</keyword>
<sequence length="98" mass="11941">MKRQRPFRLDNFFLSIQLHLGLNQYPFLSLPPLYFTLTLLPFPNLFVSHFHPVILLYFLFRLFFLKRKIAMYSLFLLFSFFSYLRSSVFFITIIIIFS</sequence>
<keyword evidence="1" id="KW-0472">Membrane</keyword>
<reference evidence="2 3" key="1">
    <citation type="submission" date="2024-04" db="EMBL/GenBank/DDBJ databases">
        <title>Symmetric and asymmetric DNA N6-adenine methylation regulates different biological responses in Mucorales.</title>
        <authorList>
            <consortium name="Lawrence Berkeley National Laboratory"/>
            <person name="Lax C."/>
            <person name="Mondo S.J."/>
            <person name="Osorio-Concepcion M."/>
            <person name="Muszewska A."/>
            <person name="Corrochano-Luque M."/>
            <person name="Gutierrez G."/>
            <person name="Riley R."/>
            <person name="Lipzen A."/>
            <person name="Guo J."/>
            <person name="Hundley H."/>
            <person name="Amirebrahimi M."/>
            <person name="Ng V."/>
            <person name="Lorenzo-Gutierrez D."/>
            <person name="Binder U."/>
            <person name="Yang J."/>
            <person name="Song Y."/>
            <person name="Canovas D."/>
            <person name="Navarro E."/>
            <person name="Freitag M."/>
            <person name="Gabaldon T."/>
            <person name="Grigoriev I.V."/>
            <person name="Corrochano L.M."/>
            <person name="Nicolas F.E."/>
            <person name="Garre V."/>
        </authorList>
    </citation>
    <scope>NUCLEOTIDE SEQUENCE [LARGE SCALE GENOMIC DNA]</scope>
    <source>
        <strain evidence="2 3">L51</strain>
    </source>
</reference>
<name>A0ABR3AXW2_PHYBL</name>
<evidence type="ECO:0000313" key="2">
    <source>
        <dbReference type="EMBL" id="KAL0082673.1"/>
    </source>
</evidence>
<proteinExistence type="predicted"/>
<keyword evidence="3" id="KW-1185">Reference proteome</keyword>
<evidence type="ECO:0000313" key="3">
    <source>
        <dbReference type="Proteomes" id="UP001448207"/>
    </source>
</evidence>
<organism evidence="2 3">
    <name type="scientific">Phycomyces blakesleeanus</name>
    <dbReference type="NCBI Taxonomy" id="4837"/>
    <lineage>
        <taxon>Eukaryota</taxon>
        <taxon>Fungi</taxon>
        <taxon>Fungi incertae sedis</taxon>
        <taxon>Mucoromycota</taxon>
        <taxon>Mucoromycotina</taxon>
        <taxon>Mucoromycetes</taxon>
        <taxon>Mucorales</taxon>
        <taxon>Phycomycetaceae</taxon>
        <taxon>Phycomyces</taxon>
    </lineage>
</organism>
<comment type="caution">
    <text evidence="2">The sequence shown here is derived from an EMBL/GenBank/DDBJ whole genome shotgun (WGS) entry which is preliminary data.</text>
</comment>
<protein>
    <submittedName>
        <fullName evidence="2">Uncharacterized protein</fullName>
    </submittedName>
</protein>
<feature type="transmembrane region" description="Helical" evidence="1">
    <location>
        <begin position="71"/>
        <end position="97"/>
    </location>
</feature>
<feature type="transmembrane region" description="Helical" evidence="1">
    <location>
        <begin position="46"/>
        <end position="64"/>
    </location>
</feature>
<accession>A0ABR3AXW2</accession>
<dbReference type="EMBL" id="JBCLYO010000015">
    <property type="protein sequence ID" value="KAL0082673.1"/>
    <property type="molecule type" value="Genomic_DNA"/>
</dbReference>
<evidence type="ECO:0000256" key="1">
    <source>
        <dbReference type="SAM" id="Phobius"/>
    </source>
</evidence>
<keyword evidence="1" id="KW-0812">Transmembrane</keyword>
<gene>
    <name evidence="2" type="ORF">J3Q64DRAFT_1752632</name>
</gene>
<feature type="transmembrane region" description="Helical" evidence="1">
    <location>
        <begin position="12"/>
        <end position="34"/>
    </location>
</feature>